<evidence type="ECO:0000256" key="1">
    <source>
        <dbReference type="SAM" id="MobiDB-lite"/>
    </source>
</evidence>
<protein>
    <recommendedName>
        <fullName evidence="4">Myb-like domain-containing protein</fullName>
    </recommendedName>
</protein>
<dbReference type="PANTHER" id="PTHR14000:SF1">
    <property type="entry name" value="HISTONE H2A DEUBIQUITINASE (DUF3755)"/>
    <property type="match status" value="1"/>
</dbReference>
<evidence type="ECO:0000313" key="2">
    <source>
        <dbReference type="EMBL" id="KAJ0397094.1"/>
    </source>
</evidence>
<dbReference type="PANTHER" id="PTHR14000">
    <property type="entry name" value="FINGER CCCH DOMAIN PROTEIN, PUTATIVE (DUF3755)-RELATED"/>
    <property type="match status" value="1"/>
</dbReference>
<reference evidence="2" key="1">
    <citation type="submission" date="2021-12" db="EMBL/GenBank/DDBJ databases">
        <title>Prjna785345.</title>
        <authorList>
            <person name="Rujirawat T."/>
            <person name="Krajaejun T."/>
        </authorList>
    </citation>
    <scope>NUCLEOTIDE SEQUENCE</scope>
    <source>
        <strain evidence="2">Pi057C3</strain>
    </source>
</reference>
<proteinExistence type="predicted"/>
<feature type="compositionally biased region" description="Polar residues" evidence="1">
    <location>
        <begin position="1"/>
        <end position="18"/>
    </location>
</feature>
<sequence length="181" mass="19627">MTMATSSGMPSGFTTPLATKSAPLPAPQTSDFLPSISPGVVYSTAHAAWTMHETQLLRRGLADFPADRYDNVTRYIKIAATIPGKCVRDVAFKVKALAAESASASDREVFTKRMRVDHNSAELPSSSPLSDAQLAAILQDNALAINTMRTNLLNGRATENRDVMMRFRGNCQTFVTAYVGR</sequence>
<organism evidence="2 3">
    <name type="scientific">Pythium insidiosum</name>
    <name type="common">Pythiosis disease agent</name>
    <dbReference type="NCBI Taxonomy" id="114742"/>
    <lineage>
        <taxon>Eukaryota</taxon>
        <taxon>Sar</taxon>
        <taxon>Stramenopiles</taxon>
        <taxon>Oomycota</taxon>
        <taxon>Peronosporomycetes</taxon>
        <taxon>Pythiales</taxon>
        <taxon>Pythiaceae</taxon>
        <taxon>Pythium</taxon>
    </lineage>
</organism>
<keyword evidence="3" id="KW-1185">Reference proteome</keyword>
<dbReference type="AlphaFoldDB" id="A0AAD5Q4X4"/>
<feature type="region of interest" description="Disordered" evidence="1">
    <location>
        <begin position="1"/>
        <end position="20"/>
    </location>
</feature>
<gene>
    <name evidence="2" type="ORF">P43SY_007982</name>
</gene>
<name>A0AAD5Q4X4_PYTIN</name>
<dbReference type="Gene3D" id="1.10.10.60">
    <property type="entry name" value="Homeodomain-like"/>
    <property type="match status" value="1"/>
</dbReference>
<evidence type="ECO:0008006" key="4">
    <source>
        <dbReference type="Google" id="ProtNLM"/>
    </source>
</evidence>
<accession>A0AAD5Q4X4</accession>
<dbReference type="EMBL" id="JAKCXM010000267">
    <property type="protein sequence ID" value="KAJ0397094.1"/>
    <property type="molecule type" value="Genomic_DNA"/>
</dbReference>
<evidence type="ECO:0000313" key="3">
    <source>
        <dbReference type="Proteomes" id="UP001209570"/>
    </source>
</evidence>
<comment type="caution">
    <text evidence="2">The sequence shown here is derived from an EMBL/GenBank/DDBJ whole genome shotgun (WGS) entry which is preliminary data.</text>
</comment>
<dbReference type="Proteomes" id="UP001209570">
    <property type="component" value="Unassembled WGS sequence"/>
</dbReference>